<feature type="region of interest" description="Disordered" evidence="1">
    <location>
        <begin position="59"/>
        <end position="81"/>
    </location>
</feature>
<accession>A0ABR3NRK3</accession>
<protein>
    <submittedName>
        <fullName evidence="2">Uncharacterized protein</fullName>
    </submittedName>
</protein>
<sequence>MFHTTETDIFICPESTLTLHAEPEDEEEATITALREEEEQKKQMMKEKLEEMNRHISGVPVSMEESRSHSGSTSLLSFDSRYLGNSSESGRRCRHRPEPPVILIQTSSCRTI</sequence>
<name>A0ABR3NRK3_9TELE</name>
<evidence type="ECO:0000256" key="1">
    <source>
        <dbReference type="SAM" id="MobiDB-lite"/>
    </source>
</evidence>
<keyword evidence="3" id="KW-1185">Reference proteome</keyword>
<evidence type="ECO:0000313" key="3">
    <source>
        <dbReference type="Proteomes" id="UP001558613"/>
    </source>
</evidence>
<evidence type="ECO:0000313" key="2">
    <source>
        <dbReference type="EMBL" id="KAL1279644.1"/>
    </source>
</evidence>
<comment type="caution">
    <text evidence="2">The sequence shown here is derived from an EMBL/GenBank/DDBJ whole genome shotgun (WGS) entry which is preliminary data.</text>
</comment>
<reference evidence="2 3" key="1">
    <citation type="submission" date="2023-09" db="EMBL/GenBank/DDBJ databases">
        <authorList>
            <person name="Wang M."/>
        </authorList>
    </citation>
    <scope>NUCLEOTIDE SEQUENCE [LARGE SCALE GENOMIC DNA]</scope>
    <source>
        <strain evidence="2">GT-2023</strain>
        <tissue evidence="2">Liver</tissue>
    </source>
</reference>
<dbReference type="EMBL" id="JAYMGO010000002">
    <property type="protein sequence ID" value="KAL1279644.1"/>
    <property type="molecule type" value="Genomic_DNA"/>
</dbReference>
<gene>
    <name evidence="2" type="ORF">QQF64_014244</name>
</gene>
<feature type="compositionally biased region" description="Low complexity" evidence="1">
    <location>
        <begin position="69"/>
        <end position="80"/>
    </location>
</feature>
<organism evidence="2 3">
    <name type="scientific">Cirrhinus molitorella</name>
    <name type="common">mud carp</name>
    <dbReference type="NCBI Taxonomy" id="172907"/>
    <lineage>
        <taxon>Eukaryota</taxon>
        <taxon>Metazoa</taxon>
        <taxon>Chordata</taxon>
        <taxon>Craniata</taxon>
        <taxon>Vertebrata</taxon>
        <taxon>Euteleostomi</taxon>
        <taxon>Actinopterygii</taxon>
        <taxon>Neopterygii</taxon>
        <taxon>Teleostei</taxon>
        <taxon>Ostariophysi</taxon>
        <taxon>Cypriniformes</taxon>
        <taxon>Cyprinidae</taxon>
        <taxon>Labeoninae</taxon>
        <taxon>Labeonini</taxon>
        <taxon>Cirrhinus</taxon>
    </lineage>
</organism>
<proteinExistence type="predicted"/>
<dbReference type="Proteomes" id="UP001558613">
    <property type="component" value="Unassembled WGS sequence"/>
</dbReference>